<reference evidence="2" key="1">
    <citation type="submission" date="2016-11" db="UniProtKB">
        <authorList>
            <consortium name="WormBaseParasite"/>
        </authorList>
    </citation>
    <scope>IDENTIFICATION</scope>
</reference>
<sequence length="211" mass="24364">MTLSHPSLKCVLEYLEANQRIRLSARCPSIRQLEKQIPIHLNYLSISESSVTINEISYSICKPEGSITVENGRPVLDKNVEVEEIGFSKSDASWTTRRLPEKLKFDVAMDKLASVLLEPPAFCHSDIKETVRNWIKNEQEIGTVWKFRCVNLEIIPEIKREFNGKAIRMADKKFFRHWGCVSIPINSTSTFIIYAVRERSLYFVKMLVVEN</sequence>
<evidence type="ECO:0000313" key="1">
    <source>
        <dbReference type="Proteomes" id="UP000095282"/>
    </source>
</evidence>
<protein>
    <submittedName>
        <fullName evidence="2">F-box domain-containing protein</fullName>
    </submittedName>
</protein>
<evidence type="ECO:0000313" key="2">
    <source>
        <dbReference type="WBParaSite" id="Csp11.Scaffold629.g8290.t1"/>
    </source>
</evidence>
<organism evidence="1 2">
    <name type="scientific">Caenorhabditis tropicalis</name>
    <dbReference type="NCBI Taxonomy" id="1561998"/>
    <lineage>
        <taxon>Eukaryota</taxon>
        <taxon>Metazoa</taxon>
        <taxon>Ecdysozoa</taxon>
        <taxon>Nematoda</taxon>
        <taxon>Chromadorea</taxon>
        <taxon>Rhabditida</taxon>
        <taxon>Rhabditina</taxon>
        <taxon>Rhabditomorpha</taxon>
        <taxon>Rhabditoidea</taxon>
        <taxon>Rhabditidae</taxon>
        <taxon>Peloderinae</taxon>
        <taxon>Caenorhabditis</taxon>
    </lineage>
</organism>
<keyword evidence="1" id="KW-1185">Reference proteome</keyword>
<dbReference type="InterPro" id="IPR021942">
    <property type="entry name" value="DUF3557"/>
</dbReference>
<dbReference type="AlphaFoldDB" id="A0A1I7UDQ3"/>
<proteinExistence type="predicted"/>
<dbReference type="PANTHER" id="PTHR31379:SF1">
    <property type="entry name" value="F-BOX C PROTEIN-RELATED"/>
    <property type="match status" value="1"/>
</dbReference>
<dbReference type="Proteomes" id="UP000095282">
    <property type="component" value="Unplaced"/>
</dbReference>
<name>A0A1I7UDQ3_9PELO</name>
<dbReference type="WBParaSite" id="Csp11.Scaffold629.g8290.t1">
    <property type="protein sequence ID" value="Csp11.Scaffold629.g8290.t1"/>
    <property type="gene ID" value="Csp11.Scaffold629.g8290"/>
</dbReference>
<accession>A0A1I7UDQ3</accession>
<dbReference type="PANTHER" id="PTHR31379">
    <property type="entry name" value="F-BOX C PROTEIN-RELATED-RELATED"/>
    <property type="match status" value="1"/>
</dbReference>